<reference evidence="3 4" key="1">
    <citation type="submission" date="2018-06" db="EMBL/GenBank/DDBJ databases">
        <title>Lujinxingia sediminis gen. nov. sp. nov., a new facultative anaerobic member of the class Deltaproteobacteria, and proposal of Lujinxingaceae fam. nov.</title>
        <authorList>
            <person name="Guo L.-Y."/>
            <person name="Li C.-M."/>
            <person name="Wang S."/>
            <person name="Du Z.-J."/>
        </authorList>
    </citation>
    <scope>NUCLEOTIDE SEQUENCE [LARGE SCALE GENOMIC DNA]</scope>
    <source>
        <strain evidence="3 4">FA350</strain>
    </source>
</reference>
<evidence type="ECO:0000313" key="3">
    <source>
        <dbReference type="EMBL" id="AWV88622.1"/>
    </source>
</evidence>
<dbReference type="EMBL" id="CP030032">
    <property type="protein sequence ID" value="AWV88622.1"/>
    <property type="molecule type" value="Genomic_DNA"/>
</dbReference>
<evidence type="ECO:0000256" key="2">
    <source>
        <dbReference type="SAM" id="SignalP"/>
    </source>
</evidence>
<feature type="signal peptide" evidence="2">
    <location>
        <begin position="1"/>
        <end position="23"/>
    </location>
</feature>
<dbReference type="AlphaFoldDB" id="A0A2Z4FI62"/>
<dbReference type="SUPFAM" id="SSF56925">
    <property type="entry name" value="OMPA-like"/>
    <property type="match status" value="1"/>
</dbReference>
<keyword evidence="2" id="KW-0732">Signal</keyword>
<protein>
    <recommendedName>
        <fullName evidence="5">Outer membrane protein beta-barrel domain-containing protein</fullName>
    </recommendedName>
</protein>
<dbReference type="KEGG" id="bsed:DN745_04430"/>
<evidence type="ECO:0000256" key="1">
    <source>
        <dbReference type="SAM" id="MobiDB-lite"/>
    </source>
</evidence>
<organism evidence="3 4">
    <name type="scientific">Bradymonas sediminis</name>
    <dbReference type="NCBI Taxonomy" id="1548548"/>
    <lineage>
        <taxon>Bacteria</taxon>
        <taxon>Deltaproteobacteria</taxon>
        <taxon>Bradymonadales</taxon>
        <taxon>Bradymonadaceae</taxon>
        <taxon>Bradymonas</taxon>
    </lineage>
</organism>
<sequence>MRWLVALLIMAGVGVLAPNTARAQQVDGNNEISFDRGKKNEFYIAPRMRAIVVPDWLLGAFYEEHASHWDDGPNLAYGLEFVWRKVDAYEISTAIEYADLSMPSQFWLENDDPANNADYTEVDLQLLSLVVSGYWYWDAQKWVSPYVGGGIGLGVVMGEIVRYDAASGSACEASLGGSDGFASDDCFGPDGEPHPNSIDQSSRKVEESVPPVIPVLNVTGGLRFNIGEHAIAKLEVGFYDYFFGGVSLGGQW</sequence>
<gene>
    <name evidence="3" type="ORF">DN745_04430</name>
</gene>
<dbReference type="Proteomes" id="UP000249799">
    <property type="component" value="Chromosome"/>
</dbReference>
<keyword evidence="4" id="KW-1185">Reference proteome</keyword>
<name>A0A2Z4FI62_9DELT</name>
<feature type="region of interest" description="Disordered" evidence="1">
    <location>
        <begin position="184"/>
        <end position="206"/>
    </location>
</feature>
<feature type="chain" id="PRO_5016387673" description="Outer membrane protein beta-barrel domain-containing protein" evidence="2">
    <location>
        <begin position="24"/>
        <end position="252"/>
    </location>
</feature>
<evidence type="ECO:0008006" key="5">
    <source>
        <dbReference type="Google" id="ProtNLM"/>
    </source>
</evidence>
<evidence type="ECO:0000313" key="4">
    <source>
        <dbReference type="Proteomes" id="UP000249799"/>
    </source>
</evidence>
<accession>A0A2Z4FI62</accession>
<dbReference type="OrthoDB" id="5525275at2"/>
<proteinExistence type="predicted"/>
<dbReference type="InterPro" id="IPR011250">
    <property type="entry name" value="OMP/PagP_B-barrel"/>
</dbReference>
<dbReference type="Gene3D" id="2.40.160.20">
    <property type="match status" value="1"/>
</dbReference>